<sequence>MYVTTKGAFGICFFVASFLGRILAFCWICSAFNHLLVLFDFNACCVCGSVVVSLVDELWIFDVGKCMCFVILGVYLPKRKSAWFFYSSSDPSTSLDVAFEAAIPTGGQSSYRA</sequence>
<protein>
    <submittedName>
        <fullName evidence="2">Uncharacterized protein</fullName>
    </submittedName>
</protein>
<name>A0AAD8KPS7_TARER</name>
<gene>
    <name evidence="2" type="ORF">QVD17_19470</name>
</gene>
<feature type="transmembrane region" description="Helical" evidence="1">
    <location>
        <begin position="58"/>
        <end position="76"/>
    </location>
</feature>
<dbReference type="EMBL" id="JAUHHV010000005">
    <property type="protein sequence ID" value="KAK1424152.1"/>
    <property type="molecule type" value="Genomic_DNA"/>
</dbReference>
<proteinExistence type="predicted"/>
<keyword evidence="3" id="KW-1185">Reference proteome</keyword>
<keyword evidence="1" id="KW-1133">Transmembrane helix</keyword>
<reference evidence="2" key="1">
    <citation type="journal article" date="2023" name="bioRxiv">
        <title>Improved chromosome-level genome assembly for marigold (Tagetes erecta).</title>
        <authorList>
            <person name="Jiang F."/>
            <person name="Yuan L."/>
            <person name="Wang S."/>
            <person name="Wang H."/>
            <person name="Xu D."/>
            <person name="Wang A."/>
            <person name="Fan W."/>
        </authorList>
    </citation>
    <scope>NUCLEOTIDE SEQUENCE</scope>
    <source>
        <strain evidence="2">WSJ</strain>
        <tissue evidence="2">Leaf</tissue>
    </source>
</reference>
<keyword evidence="1" id="KW-0812">Transmembrane</keyword>
<accession>A0AAD8KPS7</accession>
<organism evidence="2 3">
    <name type="scientific">Tagetes erecta</name>
    <name type="common">African marigold</name>
    <dbReference type="NCBI Taxonomy" id="13708"/>
    <lineage>
        <taxon>Eukaryota</taxon>
        <taxon>Viridiplantae</taxon>
        <taxon>Streptophyta</taxon>
        <taxon>Embryophyta</taxon>
        <taxon>Tracheophyta</taxon>
        <taxon>Spermatophyta</taxon>
        <taxon>Magnoliopsida</taxon>
        <taxon>eudicotyledons</taxon>
        <taxon>Gunneridae</taxon>
        <taxon>Pentapetalae</taxon>
        <taxon>asterids</taxon>
        <taxon>campanulids</taxon>
        <taxon>Asterales</taxon>
        <taxon>Asteraceae</taxon>
        <taxon>Asteroideae</taxon>
        <taxon>Heliantheae alliance</taxon>
        <taxon>Tageteae</taxon>
        <taxon>Tagetes</taxon>
    </lineage>
</organism>
<dbReference type="Proteomes" id="UP001229421">
    <property type="component" value="Unassembled WGS sequence"/>
</dbReference>
<evidence type="ECO:0000313" key="3">
    <source>
        <dbReference type="Proteomes" id="UP001229421"/>
    </source>
</evidence>
<feature type="transmembrane region" description="Helical" evidence="1">
    <location>
        <begin position="6"/>
        <end position="28"/>
    </location>
</feature>
<keyword evidence="1" id="KW-0472">Membrane</keyword>
<dbReference type="AlphaFoldDB" id="A0AAD8KPS7"/>
<comment type="caution">
    <text evidence="2">The sequence shown here is derived from an EMBL/GenBank/DDBJ whole genome shotgun (WGS) entry which is preliminary data.</text>
</comment>
<evidence type="ECO:0000313" key="2">
    <source>
        <dbReference type="EMBL" id="KAK1424152.1"/>
    </source>
</evidence>
<evidence type="ECO:0000256" key="1">
    <source>
        <dbReference type="SAM" id="Phobius"/>
    </source>
</evidence>